<dbReference type="Pfam" id="PF07995">
    <property type="entry name" value="GSDH"/>
    <property type="match status" value="1"/>
</dbReference>
<dbReference type="EMBL" id="SNYR01000001">
    <property type="protein sequence ID" value="TDQ66407.1"/>
    <property type="molecule type" value="Genomic_DNA"/>
</dbReference>
<dbReference type="SUPFAM" id="SSF50952">
    <property type="entry name" value="Soluble quinoprotein glucose dehydrogenase"/>
    <property type="match status" value="1"/>
</dbReference>
<accession>A0A4R6VUK5</accession>
<dbReference type="OrthoDB" id="9770043at2"/>
<reference evidence="3 4" key="1">
    <citation type="submission" date="2019-03" db="EMBL/GenBank/DDBJ databases">
        <title>Genomic Encyclopedia of Type Strains, Phase III (KMG-III): the genomes of soil and plant-associated and newly described type strains.</title>
        <authorList>
            <person name="Whitman W."/>
        </authorList>
    </citation>
    <scope>NUCLEOTIDE SEQUENCE [LARGE SCALE GENOMIC DNA]</scope>
    <source>
        <strain evidence="3 4">CGMCC 1.7002</strain>
    </source>
</reference>
<dbReference type="Proteomes" id="UP000295391">
    <property type="component" value="Unassembled WGS sequence"/>
</dbReference>
<dbReference type="AlphaFoldDB" id="A0A4R6VUK5"/>
<dbReference type="InterPro" id="IPR012938">
    <property type="entry name" value="Glc/Sorbosone_DH"/>
</dbReference>
<keyword evidence="1" id="KW-0732">Signal</keyword>
<evidence type="ECO:0000313" key="3">
    <source>
        <dbReference type="EMBL" id="TDQ66407.1"/>
    </source>
</evidence>
<keyword evidence="4" id="KW-1185">Reference proteome</keyword>
<dbReference type="PANTHER" id="PTHR19328">
    <property type="entry name" value="HEDGEHOG-INTERACTING PROTEIN"/>
    <property type="match status" value="1"/>
</dbReference>
<organism evidence="3 4">
    <name type="scientific">Maritalea mobilis</name>
    <dbReference type="NCBI Taxonomy" id="483324"/>
    <lineage>
        <taxon>Bacteria</taxon>
        <taxon>Pseudomonadati</taxon>
        <taxon>Pseudomonadota</taxon>
        <taxon>Alphaproteobacteria</taxon>
        <taxon>Hyphomicrobiales</taxon>
        <taxon>Devosiaceae</taxon>
        <taxon>Maritalea</taxon>
    </lineage>
</organism>
<comment type="caution">
    <text evidence="3">The sequence shown here is derived from an EMBL/GenBank/DDBJ whole genome shotgun (WGS) entry which is preliminary data.</text>
</comment>
<feature type="domain" description="Glucose/Sorbosone dehydrogenase" evidence="2">
    <location>
        <begin position="63"/>
        <end position="395"/>
    </location>
</feature>
<feature type="chain" id="PRO_5020347933" evidence="1">
    <location>
        <begin position="21"/>
        <end position="400"/>
    </location>
</feature>
<dbReference type="InterPro" id="IPR011041">
    <property type="entry name" value="Quinoprot_gluc/sorb_DH_b-prop"/>
</dbReference>
<protein>
    <submittedName>
        <fullName evidence="3">Glucose/arabinose dehydrogenase</fullName>
    </submittedName>
</protein>
<dbReference type="RefSeq" id="WP_133571104.1">
    <property type="nucleotide sequence ID" value="NZ_SNYR01000001.1"/>
</dbReference>
<dbReference type="Gene3D" id="2.120.10.30">
    <property type="entry name" value="TolB, C-terminal domain"/>
    <property type="match status" value="1"/>
</dbReference>
<feature type="signal peptide" evidence="1">
    <location>
        <begin position="1"/>
        <end position="20"/>
    </location>
</feature>
<dbReference type="InterPro" id="IPR011042">
    <property type="entry name" value="6-blade_b-propeller_TolB-like"/>
</dbReference>
<evidence type="ECO:0000313" key="4">
    <source>
        <dbReference type="Proteomes" id="UP000295391"/>
    </source>
</evidence>
<sequence>MKNALTLALLASALSAPALAQNDAAYGGPKNVPEFQPAFENQTRAPILQSDVALQVENVAQGLSNPWGIAVLPDGGYLVTEREGRLRLITPEGELVKAPIEGVPAVHNVRQGGLLDVALAEDFSESRVIFVTYSKPMEGNKSVTAAARAVLSEDMTSLTEVQDIFVQNPPSPTPMHYGSRIIPHNGYAYITTGEHSSQQERVFAQDLDKTYGKIIRVTLDGKAPEDNPFFGQKDAIDTIYALGVRNVQGAALRPDSDEIWLLSHGPKGGDELNKLEAGANYGWPVVSYGETYGGRPIGSGGPRAQGFVEPRYYWDPVIAPGGFAFKTGEELSNWNGNIIASSLNPGGIVRLTMDGDNVTGEERLLPELGRVRDIEIDKDGSILALTDSGNGRVVRITAQD</sequence>
<evidence type="ECO:0000259" key="2">
    <source>
        <dbReference type="Pfam" id="PF07995"/>
    </source>
</evidence>
<proteinExistence type="predicted"/>
<name>A0A4R6VUK5_9HYPH</name>
<dbReference type="PANTHER" id="PTHR19328:SF75">
    <property type="entry name" value="ALDOSE SUGAR DEHYDROGENASE YLII"/>
    <property type="match status" value="1"/>
</dbReference>
<gene>
    <name evidence="3" type="ORF">ATL17_0403</name>
</gene>
<evidence type="ECO:0000256" key="1">
    <source>
        <dbReference type="SAM" id="SignalP"/>
    </source>
</evidence>